<evidence type="ECO:0000256" key="6">
    <source>
        <dbReference type="ARBA" id="ARBA00023295"/>
    </source>
</evidence>
<keyword evidence="5" id="KW-0119">Carbohydrate metabolism</keyword>
<keyword evidence="6 10" id="KW-0326">Glycosidase</keyword>
<dbReference type="EMBL" id="CP053661">
    <property type="protein sequence ID" value="QKD80785.1"/>
    <property type="molecule type" value="Genomic_DNA"/>
</dbReference>
<sequence>MSNSTFQQLREQFKALGTQLSKEILEEAKRSVIDWLNQNAAELSHKNPSTEYNGVFMQYFHWYLPPDGTLWKTLQQDAGAIAKAGFTALWLPPAYKANGGGYDVGYGVYDLFDLGEFDQKGSIRTKYGTKDEYLAAVKAAKEAGLQIYADVVFNHKMGGDAEEEVEAVPVDSDNRLAAVGGVEKIKVWTQFDFPGRGDKYSSMKWRWWHFDSVDHNMYQPGRYQIYRFKDKSFQDKVELAHGNYDYLMGCDLDMTHPEVRGELKYWGEWTLDTVGVDGFRLDAIKHIHGDFFNDWLDHLEAYAKRSLFAVGEYWTKDLGTLHWYLANTEGRLSLFDVPLHYNFYEASKAGGYYDMRKILDNTLMQQVPLLAATFVDNHDTQPLQALESPVENWFKPLAYALILLRAEGYPCVFYADYYGAHYKDKGRDGNEYEIWMDCHKDILDKLLFARKHFAYGEQYTYFDHEDVIGWTRLGNEAHPRALAVIMSDGPGGSKWMEVGKSNAVFYDITEHVKEPVQTNADGWGEFRCNGGSVSVWVQADSLVDKVSTLLANLGLLSSGS</sequence>
<dbReference type="CDD" id="cd11318">
    <property type="entry name" value="AmyAc_bac_fung_AmyA"/>
    <property type="match status" value="1"/>
</dbReference>
<comment type="cofactor">
    <cofactor evidence="1">
        <name>Ca(2+)</name>
        <dbReference type="ChEBI" id="CHEBI:29108"/>
    </cofactor>
</comment>
<dbReference type="GO" id="GO:0004556">
    <property type="term" value="F:alpha-amylase activity"/>
    <property type="evidence" value="ECO:0007669"/>
    <property type="project" value="UniProtKB-EC"/>
</dbReference>
<gene>
    <name evidence="10" type="ORF">HPC62_00095</name>
</gene>
<dbReference type="InterPro" id="IPR017853">
    <property type="entry name" value="GH"/>
</dbReference>
<evidence type="ECO:0000256" key="7">
    <source>
        <dbReference type="PIRSR" id="PIRSR001021-1"/>
    </source>
</evidence>
<dbReference type="SMART" id="SM00642">
    <property type="entry name" value="Aamy"/>
    <property type="match status" value="1"/>
</dbReference>
<feature type="binding site" evidence="8">
    <location>
        <position position="245"/>
    </location>
    <ligand>
        <name>Ca(2+)</name>
        <dbReference type="ChEBI" id="CHEBI:29108"/>
        <label>1</label>
    </ligand>
</feature>
<comment type="similarity">
    <text evidence="2">Belongs to the glycosyl hydrolase 13 family.</text>
</comment>
<keyword evidence="4 10" id="KW-0378">Hydrolase</keyword>
<feature type="binding site" evidence="8">
    <location>
        <position position="251"/>
    </location>
    <ligand>
        <name>Ca(2+)</name>
        <dbReference type="ChEBI" id="CHEBI:29108"/>
        <label>1</label>
    </ligand>
</feature>
<feature type="domain" description="Glycosyl hydrolase family 13 catalytic" evidence="9">
    <location>
        <begin position="54"/>
        <end position="450"/>
    </location>
</feature>
<dbReference type="NCBIfam" id="NF006969">
    <property type="entry name" value="PRK09441.1-2"/>
    <property type="match status" value="1"/>
</dbReference>
<feature type="binding site" evidence="8">
    <location>
        <position position="253"/>
    </location>
    <ligand>
        <name>Ca(2+)</name>
        <dbReference type="ChEBI" id="CHEBI:29108"/>
        <label>2</label>
    </ligand>
</feature>
<keyword evidence="3 8" id="KW-0479">Metal-binding</keyword>
<dbReference type="GO" id="GO:0005509">
    <property type="term" value="F:calcium ion binding"/>
    <property type="evidence" value="ECO:0007669"/>
    <property type="project" value="InterPro"/>
</dbReference>
<dbReference type="PIRSF" id="PIRSF001021">
    <property type="entry name" value="Alph-amls_thrmst"/>
    <property type="match status" value="1"/>
</dbReference>
<protein>
    <submittedName>
        <fullName evidence="10">Alpha-amylase</fullName>
        <ecNumber evidence="10">3.2.1.1</ecNumber>
    </submittedName>
</protein>
<organism evidence="10 11">
    <name type="scientific">Thermoleptolyngbya sichuanensis A183</name>
    <dbReference type="NCBI Taxonomy" id="2737172"/>
    <lineage>
        <taxon>Bacteria</taxon>
        <taxon>Bacillati</taxon>
        <taxon>Cyanobacteriota</taxon>
        <taxon>Cyanophyceae</taxon>
        <taxon>Oculatellales</taxon>
        <taxon>Oculatellaceae</taxon>
        <taxon>Thermoleptolyngbya</taxon>
        <taxon>Thermoleptolyngbya sichuanensis</taxon>
    </lineage>
</organism>
<evidence type="ECO:0000313" key="10">
    <source>
        <dbReference type="EMBL" id="QKD80785.1"/>
    </source>
</evidence>
<dbReference type="Gene3D" id="2.60.40.1180">
    <property type="entry name" value="Golgi alpha-mannosidase II"/>
    <property type="match status" value="1"/>
</dbReference>
<dbReference type="Gene3D" id="3.20.20.80">
    <property type="entry name" value="Glycosidases"/>
    <property type="match status" value="1"/>
</dbReference>
<dbReference type="EC" id="3.2.1.1" evidence="10"/>
<evidence type="ECO:0000256" key="8">
    <source>
        <dbReference type="PIRSR" id="PIRSR001021-2"/>
    </source>
</evidence>
<evidence type="ECO:0000256" key="5">
    <source>
        <dbReference type="ARBA" id="ARBA00023277"/>
    </source>
</evidence>
<evidence type="ECO:0000256" key="1">
    <source>
        <dbReference type="ARBA" id="ARBA00001913"/>
    </source>
</evidence>
<feature type="binding site" evidence="8">
    <location>
        <position position="466"/>
    </location>
    <ligand>
        <name>Ca(2+)</name>
        <dbReference type="ChEBI" id="CHEBI:29108"/>
        <label>3</label>
    </ligand>
</feature>
<dbReference type="KEGG" id="theu:HPC62_00095"/>
<dbReference type="AlphaFoldDB" id="A0A6M8BDL5"/>
<dbReference type="InterPro" id="IPR015237">
    <property type="entry name" value="Alpha-amylase_C_pro"/>
</dbReference>
<dbReference type="Pfam" id="PF09154">
    <property type="entry name" value="Alpha-amy_C_pro"/>
    <property type="match status" value="1"/>
</dbReference>
<dbReference type="SUPFAM" id="SSF51445">
    <property type="entry name" value="(Trans)glycosidases"/>
    <property type="match status" value="1"/>
</dbReference>
<feature type="active site" description="Nucleophile" evidence="7">
    <location>
        <position position="282"/>
    </location>
</feature>
<evidence type="ECO:0000256" key="4">
    <source>
        <dbReference type="ARBA" id="ARBA00022801"/>
    </source>
</evidence>
<dbReference type="GO" id="GO:0005975">
    <property type="term" value="P:carbohydrate metabolic process"/>
    <property type="evidence" value="ECO:0007669"/>
    <property type="project" value="InterPro"/>
</dbReference>
<keyword evidence="11" id="KW-1185">Reference proteome</keyword>
<dbReference type="PANTHER" id="PTHR43447">
    <property type="entry name" value="ALPHA-AMYLASE"/>
    <property type="match status" value="1"/>
</dbReference>
<feature type="active site" description="Proton donor" evidence="7">
    <location>
        <position position="312"/>
    </location>
</feature>
<dbReference type="Gene3D" id="2.40.30.140">
    <property type="match status" value="1"/>
</dbReference>
<dbReference type="Proteomes" id="UP000505210">
    <property type="component" value="Chromosome"/>
</dbReference>
<feature type="binding site" evidence="8">
    <location>
        <position position="211"/>
    </location>
    <ligand>
        <name>Ca(2+)</name>
        <dbReference type="ChEBI" id="CHEBI:29108"/>
        <label>2</label>
    </ligand>
</feature>
<proteinExistence type="inferred from homology"/>
<name>A0A6M8BDL5_9CYAN</name>
<keyword evidence="8" id="KW-0106">Calcium</keyword>
<evidence type="ECO:0000256" key="3">
    <source>
        <dbReference type="ARBA" id="ARBA00022723"/>
    </source>
</evidence>
<dbReference type="SUPFAM" id="SSF51011">
    <property type="entry name" value="Glycosyl hydrolase domain"/>
    <property type="match status" value="1"/>
</dbReference>
<feature type="binding site" evidence="8">
    <location>
        <position position="286"/>
    </location>
    <ligand>
        <name>Ca(2+)</name>
        <dbReference type="ChEBI" id="CHEBI:29108"/>
        <label>1</label>
    </ligand>
</feature>
<dbReference type="InterPro" id="IPR013776">
    <property type="entry name" value="A-amylase_thermo"/>
</dbReference>
<feature type="binding site" evidence="8">
    <location>
        <position position="488"/>
    </location>
    <ligand>
        <name>Ca(2+)</name>
        <dbReference type="ChEBI" id="CHEBI:29108"/>
        <label>3</label>
    </ligand>
</feature>
<feature type="binding site" evidence="8">
    <location>
        <position position="351"/>
    </location>
    <ligand>
        <name>Ca(2+)</name>
        <dbReference type="ChEBI" id="CHEBI:29108"/>
        <label>3</label>
    </ligand>
</feature>
<dbReference type="Pfam" id="PF00128">
    <property type="entry name" value="Alpha-amylase"/>
    <property type="match status" value="1"/>
</dbReference>
<evidence type="ECO:0000256" key="2">
    <source>
        <dbReference type="ARBA" id="ARBA00008061"/>
    </source>
</evidence>
<dbReference type="NCBIfam" id="NF006968">
    <property type="entry name" value="PRK09441.1-1"/>
    <property type="match status" value="1"/>
</dbReference>
<dbReference type="InterPro" id="IPR013780">
    <property type="entry name" value="Glyco_hydro_b"/>
</dbReference>
<evidence type="ECO:0000313" key="11">
    <source>
        <dbReference type="Proteomes" id="UP000505210"/>
    </source>
</evidence>
<feature type="binding site" evidence="8">
    <location>
        <position position="154"/>
    </location>
    <ligand>
        <name>Ca(2+)</name>
        <dbReference type="ChEBI" id="CHEBI:29108"/>
        <label>1</label>
    </ligand>
</feature>
<accession>A0A6M8BDL5</accession>
<dbReference type="InterPro" id="IPR006047">
    <property type="entry name" value="GH13_cat_dom"/>
</dbReference>
<evidence type="ECO:0000259" key="9">
    <source>
        <dbReference type="SMART" id="SM00642"/>
    </source>
</evidence>
<reference evidence="10 11" key="1">
    <citation type="submission" date="2020-05" db="EMBL/GenBank/DDBJ databases">
        <title>Complete genome sequence of of a novel Thermoleptolyngbya strain isolated from hot springs of Ganzi, Sichuan China.</title>
        <authorList>
            <person name="Tang J."/>
            <person name="Daroch M."/>
            <person name="Li L."/>
            <person name="Waleron K."/>
            <person name="Waleron M."/>
            <person name="Waleron M."/>
        </authorList>
    </citation>
    <scope>NUCLEOTIDE SEQUENCE [LARGE SCALE GENOMIC DNA]</scope>
    <source>
        <strain evidence="10 11">PKUAC-SCTA183</strain>
    </source>
</reference>